<dbReference type="Proteomes" id="UP000224567">
    <property type="component" value="Unassembled WGS sequence"/>
</dbReference>
<dbReference type="EMBL" id="MLFT02000249">
    <property type="protein sequence ID" value="PHT28224.1"/>
    <property type="molecule type" value="Genomic_DNA"/>
</dbReference>
<evidence type="ECO:0000313" key="6">
    <source>
        <dbReference type="Proteomes" id="UP000224567"/>
    </source>
</evidence>
<keyword evidence="6" id="KW-1185">Reference proteome</keyword>
<feature type="chain" id="PRO_5013760664" evidence="4">
    <location>
        <begin position="18"/>
        <end position="223"/>
    </location>
</feature>
<dbReference type="STRING" id="33114.A0A2G2V5H3"/>
<evidence type="ECO:0000256" key="4">
    <source>
        <dbReference type="SAM" id="SignalP"/>
    </source>
</evidence>
<evidence type="ECO:0000256" key="2">
    <source>
        <dbReference type="SAM" id="Coils"/>
    </source>
</evidence>
<evidence type="ECO:0000313" key="5">
    <source>
        <dbReference type="EMBL" id="PHT28224.1"/>
    </source>
</evidence>
<protein>
    <submittedName>
        <fullName evidence="5">Protein CHUP1, chloroplastic</fullName>
    </submittedName>
</protein>
<comment type="caution">
    <text evidence="5">The sequence shown here is derived from an EMBL/GenBank/DDBJ whole genome shotgun (WGS) entry which is preliminary data.</text>
</comment>
<proteinExistence type="predicted"/>
<feature type="coiled-coil region" evidence="2">
    <location>
        <begin position="118"/>
        <end position="200"/>
    </location>
</feature>
<dbReference type="OrthoDB" id="1926437at2759"/>
<reference evidence="5 6" key="1">
    <citation type="journal article" date="2017" name="Genome Biol.">
        <title>New reference genome sequences of hot pepper reveal the massive evolution of plant disease-resistance genes by retroduplication.</title>
        <authorList>
            <person name="Kim S."/>
            <person name="Park J."/>
            <person name="Yeom S.I."/>
            <person name="Kim Y.M."/>
            <person name="Seo E."/>
            <person name="Kim K.T."/>
            <person name="Kim M.S."/>
            <person name="Lee J.M."/>
            <person name="Cheong K."/>
            <person name="Shin H.S."/>
            <person name="Kim S.B."/>
            <person name="Han K."/>
            <person name="Lee J."/>
            <person name="Park M."/>
            <person name="Lee H.A."/>
            <person name="Lee H.Y."/>
            <person name="Lee Y."/>
            <person name="Oh S."/>
            <person name="Lee J.H."/>
            <person name="Choi E."/>
            <person name="Choi E."/>
            <person name="Lee S.E."/>
            <person name="Jeon J."/>
            <person name="Kim H."/>
            <person name="Choi G."/>
            <person name="Song H."/>
            <person name="Lee J."/>
            <person name="Lee S.C."/>
            <person name="Kwon J.K."/>
            <person name="Lee H.Y."/>
            <person name="Koo N."/>
            <person name="Hong Y."/>
            <person name="Kim R.W."/>
            <person name="Kang W.H."/>
            <person name="Huh J.H."/>
            <person name="Kang B.C."/>
            <person name="Yang T.J."/>
            <person name="Lee Y.H."/>
            <person name="Bennetzen J.L."/>
            <person name="Choi D."/>
        </authorList>
    </citation>
    <scope>NUCLEOTIDE SEQUENCE [LARGE SCALE GENOMIC DNA]</scope>
    <source>
        <strain evidence="6">cv. PBC81</strain>
    </source>
</reference>
<feature type="signal peptide" evidence="4">
    <location>
        <begin position="1"/>
        <end position="17"/>
    </location>
</feature>
<sequence>MIVRLGLVVVASIVAYAVKQINVKSPKSSSKKSDNFLGNGEELPEQRGYGGDEKEQLDGWPVDEEEEKEEKLINGIINPAQGNQPDLDDPEFEGFLFSREIEFLFPSDKYDTGREEREKVYQTEMANNANELERLQNLIKELEEREVKLEGELVEYYGLKEQESDILELQKQLKIKTVEIDMLNITINTLQAEKQKLQEELFHGATARKDLEAARSKIKELQR</sequence>
<dbReference type="PANTHER" id="PTHR31342:SF7">
    <property type="entry name" value="PROTEIN CHUP1, CHLOROPLASTIC"/>
    <property type="match status" value="1"/>
</dbReference>
<evidence type="ECO:0000256" key="3">
    <source>
        <dbReference type="SAM" id="MobiDB-lite"/>
    </source>
</evidence>
<dbReference type="InterPro" id="IPR040265">
    <property type="entry name" value="CHUP1/IPGA1-like"/>
</dbReference>
<gene>
    <name evidence="5" type="ORF">CQW23_32178</name>
</gene>
<dbReference type="GO" id="GO:0009707">
    <property type="term" value="C:chloroplast outer membrane"/>
    <property type="evidence" value="ECO:0007669"/>
    <property type="project" value="TreeGrafter"/>
</dbReference>
<feature type="region of interest" description="Disordered" evidence="3">
    <location>
        <begin position="25"/>
        <end position="70"/>
    </location>
</feature>
<keyword evidence="1 2" id="KW-0175">Coiled coil</keyword>
<reference evidence="6" key="2">
    <citation type="journal article" date="2017" name="J. Anim. Genet.">
        <title>Multiple reference genome sequences of hot pepper reveal the massive evolution of plant disease resistance genes by retroduplication.</title>
        <authorList>
            <person name="Kim S."/>
            <person name="Park J."/>
            <person name="Yeom S.-I."/>
            <person name="Kim Y.-M."/>
            <person name="Seo E."/>
            <person name="Kim K.-T."/>
            <person name="Kim M.-S."/>
            <person name="Lee J.M."/>
            <person name="Cheong K."/>
            <person name="Shin H.-S."/>
            <person name="Kim S.-B."/>
            <person name="Han K."/>
            <person name="Lee J."/>
            <person name="Park M."/>
            <person name="Lee H.-A."/>
            <person name="Lee H.-Y."/>
            <person name="Lee Y."/>
            <person name="Oh S."/>
            <person name="Lee J.H."/>
            <person name="Choi E."/>
            <person name="Choi E."/>
            <person name="Lee S.E."/>
            <person name="Jeon J."/>
            <person name="Kim H."/>
            <person name="Choi G."/>
            <person name="Song H."/>
            <person name="Lee J."/>
            <person name="Lee S.-C."/>
            <person name="Kwon J.-K."/>
            <person name="Lee H.-Y."/>
            <person name="Koo N."/>
            <person name="Hong Y."/>
            <person name="Kim R.W."/>
            <person name="Kang W.-H."/>
            <person name="Huh J.H."/>
            <person name="Kang B.-C."/>
            <person name="Yang T.-J."/>
            <person name="Lee Y.-H."/>
            <person name="Bennetzen J.L."/>
            <person name="Choi D."/>
        </authorList>
    </citation>
    <scope>NUCLEOTIDE SEQUENCE [LARGE SCALE GENOMIC DNA]</scope>
    <source>
        <strain evidence="6">cv. PBC81</strain>
    </source>
</reference>
<dbReference type="GO" id="GO:0009902">
    <property type="term" value="P:chloroplast relocation"/>
    <property type="evidence" value="ECO:0007669"/>
    <property type="project" value="TreeGrafter"/>
</dbReference>
<keyword evidence="4" id="KW-0732">Signal</keyword>
<dbReference type="AlphaFoldDB" id="A0A2G2V5H3"/>
<accession>A0A2G2V5H3</accession>
<name>A0A2G2V5H3_CAPBA</name>
<organism evidence="5 6">
    <name type="scientific">Capsicum baccatum</name>
    <name type="common">Peruvian pepper</name>
    <dbReference type="NCBI Taxonomy" id="33114"/>
    <lineage>
        <taxon>Eukaryota</taxon>
        <taxon>Viridiplantae</taxon>
        <taxon>Streptophyta</taxon>
        <taxon>Embryophyta</taxon>
        <taxon>Tracheophyta</taxon>
        <taxon>Spermatophyta</taxon>
        <taxon>Magnoliopsida</taxon>
        <taxon>eudicotyledons</taxon>
        <taxon>Gunneridae</taxon>
        <taxon>Pentapetalae</taxon>
        <taxon>asterids</taxon>
        <taxon>lamiids</taxon>
        <taxon>Solanales</taxon>
        <taxon>Solanaceae</taxon>
        <taxon>Solanoideae</taxon>
        <taxon>Capsiceae</taxon>
        <taxon>Capsicum</taxon>
    </lineage>
</organism>
<dbReference type="PANTHER" id="PTHR31342">
    <property type="entry name" value="PROTEIN CHUP1, CHLOROPLASTIC"/>
    <property type="match status" value="1"/>
</dbReference>
<evidence type="ECO:0000256" key="1">
    <source>
        <dbReference type="ARBA" id="ARBA00023054"/>
    </source>
</evidence>